<name>A0ABS4BKI5_9HYPH</name>
<evidence type="ECO:0000313" key="1">
    <source>
        <dbReference type="EMBL" id="MBP0616670.1"/>
    </source>
</evidence>
<keyword evidence="2" id="KW-1185">Reference proteome</keyword>
<protein>
    <submittedName>
        <fullName evidence="1">Sulfotransferase</fullName>
    </submittedName>
</protein>
<dbReference type="InterPro" id="IPR027417">
    <property type="entry name" value="P-loop_NTPase"/>
</dbReference>
<reference evidence="1 2" key="1">
    <citation type="submission" date="2021-04" db="EMBL/GenBank/DDBJ databases">
        <title>Whole genome sequence of Jiella sp. KSK16Y-1.</title>
        <authorList>
            <person name="Tuo L."/>
        </authorList>
    </citation>
    <scope>NUCLEOTIDE SEQUENCE [LARGE SCALE GENOMIC DNA]</scope>
    <source>
        <strain evidence="1 2">KSK16Y-1</strain>
    </source>
</reference>
<evidence type="ECO:0000313" key="2">
    <source>
        <dbReference type="Proteomes" id="UP000678276"/>
    </source>
</evidence>
<organism evidence="1 2">
    <name type="scientific">Jiella mangrovi</name>
    <dbReference type="NCBI Taxonomy" id="2821407"/>
    <lineage>
        <taxon>Bacteria</taxon>
        <taxon>Pseudomonadati</taxon>
        <taxon>Pseudomonadota</taxon>
        <taxon>Alphaproteobacteria</taxon>
        <taxon>Hyphomicrobiales</taxon>
        <taxon>Aurantimonadaceae</taxon>
        <taxon>Jiella</taxon>
    </lineage>
</organism>
<dbReference type="RefSeq" id="WP_209595151.1">
    <property type="nucleotide sequence ID" value="NZ_JAGJCF010000009.1"/>
</dbReference>
<gene>
    <name evidence="1" type="ORF">J6595_13860</name>
</gene>
<accession>A0ABS4BKI5</accession>
<dbReference type="PANTHER" id="PTHR11783">
    <property type="entry name" value="SULFOTRANSFERASE SULT"/>
    <property type="match status" value="1"/>
</dbReference>
<dbReference type="SUPFAM" id="SSF52540">
    <property type="entry name" value="P-loop containing nucleoside triphosphate hydrolases"/>
    <property type="match status" value="1"/>
</dbReference>
<proteinExistence type="predicted"/>
<dbReference type="Gene3D" id="3.40.50.300">
    <property type="entry name" value="P-loop containing nucleotide triphosphate hydrolases"/>
    <property type="match status" value="1"/>
</dbReference>
<dbReference type="EMBL" id="JAGJCF010000009">
    <property type="protein sequence ID" value="MBP0616670.1"/>
    <property type="molecule type" value="Genomic_DNA"/>
</dbReference>
<comment type="caution">
    <text evidence="1">The sequence shown here is derived from an EMBL/GenBank/DDBJ whole genome shotgun (WGS) entry which is preliminary data.</text>
</comment>
<dbReference type="Pfam" id="PF13469">
    <property type="entry name" value="Sulfotransfer_3"/>
    <property type="match status" value="1"/>
</dbReference>
<dbReference type="Proteomes" id="UP000678276">
    <property type="component" value="Unassembled WGS sequence"/>
</dbReference>
<sequence>MNGAKQRSRLDSQLVFIVGAPRSGTTWLQLLIFNTGLVASAGETHLFNAYLGPMWRTWNNHATRRQKHPSYRDIGLPFVLSEAEFLQQCRKFSTTVLKKIRDAYPDAKLIVEKTPAHILHQEFIHRIYPRARFLHIVRDPRSVVASTIAAREWAASWASANTVSIIADWKKHVEAGRRLAEKTDRCLTLRYEDLHADTAGQVGKICDWLGLELASGQAEEAVRRCSLENLRGAKSDAPWDLTVEPANFFRSGETDAWRRELNGRTIAMIERKAAEEMAAFGYAASKAR</sequence>